<sequence length="90" mass="10395">MEILELEKEIIEIIQEVCIHQEVEEVVSGNFYPGNFIMSQVLVSIFSQIEIKTGITIPNDCYIFHDQKTKKQLNIKEAATKLLKLSKNEQ</sequence>
<evidence type="ECO:0000313" key="1">
    <source>
        <dbReference type="EMBL" id="MDM1048201.1"/>
    </source>
</evidence>
<organism evidence="1 2">
    <name type="scientific">Sphingobacterium hotanense</name>
    <dbReference type="NCBI Taxonomy" id="649196"/>
    <lineage>
        <taxon>Bacteria</taxon>
        <taxon>Pseudomonadati</taxon>
        <taxon>Bacteroidota</taxon>
        <taxon>Sphingobacteriia</taxon>
        <taxon>Sphingobacteriales</taxon>
        <taxon>Sphingobacteriaceae</taxon>
        <taxon>Sphingobacterium</taxon>
    </lineage>
</organism>
<name>A0ABT7NM15_9SPHI</name>
<reference evidence="1" key="2">
    <citation type="journal article" date="2022" name="Sci. Total Environ.">
        <title>Prevalence, transmission, and molecular epidemiology of tet(X)-positive bacteria among humans, animals, and environmental niches in China: An epidemiological, and genomic-based study.</title>
        <authorList>
            <person name="Dong N."/>
            <person name="Zeng Y."/>
            <person name="Cai C."/>
            <person name="Sun C."/>
            <person name="Lu J."/>
            <person name="Liu C."/>
            <person name="Zhou H."/>
            <person name="Sun Q."/>
            <person name="Shu L."/>
            <person name="Wang H."/>
            <person name="Wang Y."/>
            <person name="Wang S."/>
            <person name="Wu C."/>
            <person name="Chan E.W."/>
            <person name="Chen G."/>
            <person name="Shen Z."/>
            <person name="Chen S."/>
            <person name="Zhang R."/>
        </authorList>
    </citation>
    <scope>NUCLEOTIDE SEQUENCE</scope>
    <source>
        <strain evidence="1">R1692</strain>
    </source>
</reference>
<reference evidence="1" key="1">
    <citation type="submission" date="2020-06" db="EMBL/GenBank/DDBJ databases">
        <authorList>
            <person name="Dong N."/>
        </authorList>
    </citation>
    <scope>NUCLEOTIDE SEQUENCE</scope>
    <source>
        <strain evidence="1">R1692</strain>
    </source>
</reference>
<dbReference type="Proteomes" id="UP001170954">
    <property type="component" value="Unassembled WGS sequence"/>
</dbReference>
<gene>
    <name evidence="1" type="ORF">HX018_08130</name>
</gene>
<dbReference type="EMBL" id="JACAGK010000018">
    <property type="protein sequence ID" value="MDM1048201.1"/>
    <property type="molecule type" value="Genomic_DNA"/>
</dbReference>
<protein>
    <recommendedName>
        <fullName evidence="3">Carrier domain-containing protein</fullName>
    </recommendedName>
</protein>
<comment type="caution">
    <text evidence="1">The sequence shown here is derived from an EMBL/GenBank/DDBJ whole genome shotgun (WGS) entry which is preliminary data.</text>
</comment>
<evidence type="ECO:0000313" key="2">
    <source>
        <dbReference type="Proteomes" id="UP001170954"/>
    </source>
</evidence>
<proteinExistence type="predicted"/>
<keyword evidence="2" id="KW-1185">Reference proteome</keyword>
<dbReference type="RefSeq" id="WP_143884039.1">
    <property type="nucleotide sequence ID" value="NZ_JACAGK010000018.1"/>
</dbReference>
<accession>A0ABT7NM15</accession>
<evidence type="ECO:0008006" key="3">
    <source>
        <dbReference type="Google" id="ProtNLM"/>
    </source>
</evidence>